<protein>
    <submittedName>
        <fullName evidence="1">Uncharacterized protein</fullName>
    </submittedName>
</protein>
<evidence type="ECO:0000313" key="1">
    <source>
        <dbReference type="EMBL" id="KAJ1374157.1"/>
    </source>
</evidence>
<accession>A0AAD5RDH9</accession>
<keyword evidence="2" id="KW-1185">Reference proteome</keyword>
<dbReference type="Proteomes" id="UP001196413">
    <property type="component" value="Unassembled WGS sequence"/>
</dbReference>
<reference evidence="1" key="1">
    <citation type="submission" date="2021-06" db="EMBL/GenBank/DDBJ databases">
        <title>Parelaphostrongylus tenuis whole genome reference sequence.</title>
        <authorList>
            <person name="Garwood T.J."/>
            <person name="Larsen P.A."/>
            <person name="Fountain-Jones N.M."/>
            <person name="Garbe J.R."/>
            <person name="Macchietto M.G."/>
            <person name="Kania S.A."/>
            <person name="Gerhold R.W."/>
            <person name="Richards J.E."/>
            <person name="Wolf T.M."/>
        </authorList>
    </citation>
    <scope>NUCLEOTIDE SEQUENCE</scope>
    <source>
        <strain evidence="1">MNPRO001-30</strain>
        <tissue evidence="1">Meninges</tissue>
    </source>
</reference>
<comment type="caution">
    <text evidence="1">The sequence shown here is derived from an EMBL/GenBank/DDBJ whole genome shotgun (WGS) entry which is preliminary data.</text>
</comment>
<dbReference type="EMBL" id="JAHQIW010007404">
    <property type="protein sequence ID" value="KAJ1374157.1"/>
    <property type="molecule type" value="Genomic_DNA"/>
</dbReference>
<name>A0AAD5RDH9_PARTN</name>
<proteinExistence type="predicted"/>
<gene>
    <name evidence="1" type="ORF">KIN20_036783</name>
</gene>
<sequence>MPRSGRPSVLDENHLQLALVAEFLSSTRDLNEEPEFCSAPVSTRGSKAEFLFNGPPTQLMIGLILKVE</sequence>
<evidence type="ECO:0000313" key="2">
    <source>
        <dbReference type="Proteomes" id="UP001196413"/>
    </source>
</evidence>
<dbReference type="AlphaFoldDB" id="A0AAD5RDH9"/>
<organism evidence="1 2">
    <name type="scientific">Parelaphostrongylus tenuis</name>
    <name type="common">Meningeal worm</name>
    <dbReference type="NCBI Taxonomy" id="148309"/>
    <lineage>
        <taxon>Eukaryota</taxon>
        <taxon>Metazoa</taxon>
        <taxon>Ecdysozoa</taxon>
        <taxon>Nematoda</taxon>
        <taxon>Chromadorea</taxon>
        <taxon>Rhabditida</taxon>
        <taxon>Rhabditina</taxon>
        <taxon>Rhabditomorpha</taxon>
        <taxon>Strongyloidea</taxon>
        <taxon>Metastrongylidae</taxon>
        <taxon>Parelaphostrongylus</taxon>
    </lineage>
</organism>